<proteinExistence type="predicted"/>
<evidence type="ECO:0000313" key="3">
    <source>
        <dbReference type="Proteomes" id="UP000011782"/>
    </source>
</evidence>
<keyword evidence="1" id="KW-0472">Membrane</keyword>
<sequence length="68" mass="8247">MAAKIWQNTLCCLKFGFARELNLAPISGYFEPKFTCFAKSSNRKFRWTYNWFLFFWSLNLVGKFYYFS</sequence>
<evidence type="ECO:0000256" key="1">
    <source>
        <dbReference type="SAM" id="Phobius"/>
    </source>
</evidence>
<feature type="transmembrane region" description="Helical" evidence="1">
    <location>
        <begin position="49"/>
        <end position="67"/>
    </location>
</feature>
<reference evidence="2 3" key="1">
    <citation type="submission" date="2013-02" db="EMBL/GenBank/DDBJ databases">
        <title>Co-occurrence of anaerobic bacteria in colorectal carcinomas.</title>
        <authorList>
            <person name="Holt R.A."/>
            <person name="Warren R.L."/>
            <person name="Allen-Vercoe E."/>
            <person name="Pleasance S."/>
            <person name="Freeman D.J."/>
            <person name="Watson P."/>
            <person name="Moore R."/>
            <person name="Cochrane K."/>
        </authorList>
    </citation>
    <scope>NUCLEOTIDE SEQUENCE [LARGE SCALE GENOMIC DNA]</scope>
    <source>
        <strain evidence="2 3">CC57C</strain>
    </source>
</reference>
<accession>M3JAG3</accession>
<dbReference type="EMBL" id="AOTD01000250">
    <property type="protein sequence ID" value="EMG29677.1"/>
    <property type="molecule type" value="Genomic_DNA"/>
</dbReference>
<gene>
    <name evidence="2" type="ORF">H740_10342</name>
</gene>
<evidence type="ECO:0000313" key="2">
    <source>
        <dbReference type="EMBL" id="EMG29677.1"/>
    </source>
</evidence>
<dbReference type="Proteomes" id="UP000011782">
    <property type="component" value="Unassembled WGS sequence"/>
</dbReference>
<comment type="caution">
    <text evidence="2">The sequence shown here is derived from an EMBL/GenBank/DDBJ whole genome shotgun (WGS) entry which is preliminary data.</text>
</comment>
<organism evidence="2 3">
    <name type="scientific">Campylobacter showae CC57C</name>
    <dbReference type="NCBI Taxonomy" id="1073353"/>
    <lineage>
        <taxon>Bacteria</taxon>
        <taxon>Pseudomonadati</taxon>
        <taxon>Campylobacterota</taxon>
        <taxon>Epsilonproteobacteria</taxon>
        <taxon>Campylobacterales</taxon>
        <taxon>Campylobacteraceae</taxon>
        <taxon>Campylobacter</taxon>
    </lineage>
</organism>
<protein>
    <submittedName>
        <fullName evidence="2">Uncharacterized protein</fullName>
    </submittedName>
</protein>
<dbReference type="STRING" id="1073353.H740_10342"/>
<dbReference type="PATRIC" id="fig|1073353.3.peg.2209"/>
<name>M3JAG3_9BACT</name>
<keyword evidence="1" id="KW-0812">Transmembrane</keyword>
<keyword evidence="1" id="KW-1133">Transmembrane helix</keyword>
<dbReference type="AlphaFoldDB" id="M3JAG3"/>